<comment type="caution">
    <text evidence="2">The sequence shown here is derived from an EMBL/GenBank/DDBJ whole genome shotgun (WGS) entry which is preliminary data.</text>
</comment>
<accession>A0ABQ8TSG4</accession>
<organism evidence="2 3">
    <name type="scientific">Periplaneta americana</name>
    <name type="common">American cockroach</name>
    <name type="synonym">Blatta americana</name>
    <dbReference type="NCBI Taxonomy" id="6978"/>
    <lineage>
        <taxon>Eukaryota</taxon>
        <taxon>Metazoa</taxon>
        <taxon>Ecdysozoa</taxon>
        <taxon>Arthropoda</taxon>
        <taxon>Hexapoda</taxon>
        <taxon>Insecta</taxon>
        <taxon>Pterygota</taxon>
        <taxon>Neoptera</taxon>
        <taxon>Polyneoptera</taxon>
        <taxon>Dictyoptera</taxon>
        <taxon>Blattodea</taxon>
        <taxon>Blattoidea</taxon>
        <taxon>Blattidae</taxon>
        <taxon>Blattinae</taxon>
        <taxon>Periplaneta</taxon>
    </lineage>
</organism>
<feature type="compositionally biased region" description="Basic and acidic residues" evidence="1">
    <location>
        <begin position="134"/>
        <end position="178"/>
    </location>
</feature>
<dbReference type="Proteomes" id="UP001148838">
    <property type="component" value="Unassembled WGS sequence"/>
</dbReference>
<evidence type="ECO:0000313" key="3">
    <source>
        <dbReference type="Proteomes" id="UP001148838"/>
    </source>
</evidence>
<gene>
    <name evidence="2" type="ORF">ANN_00042</name>
</gene>
<name>A0ABQ8TSG4_PERAM</name>
<reference evidence="2 3" key="1">
    <citation type="journal article" date="2022" name="Allergy">
        <title>Genome assembly and annotation of Periplaneta americana reveal a comprehensive cockroach allergen profile.</title>
        <authorList>
            <person name="Wang L."/>
            <person name="Xiong Q."/>
            <person name="Saelim N."/>
            <person name="Wang L."/>
            <person name="Nong W."/>
            <person name="Wan A.T."/>
            <person name="Shi M."/>
            <person name="Liu X."/>
            <person name="Cao Q."/>
            <person name="Hui J.H.L."/>
            <person name="Sookrung N."/>
            <person name="Leung T.F."/>
            <person name="Tungtrongchitr A."/>
            <person name="Tsui S.K.W."/>
        </authorList>
    </citation>
    <scope>NUCLEOTIDE SEQUENCE [LARGE SCALE GENOMIC DNA]</scope>
    <source>
        <strain evidence="2">PWHHKU_190912</strain>
    </source>
</reference>
<feature type="compositionally biased region" description="Basic residues" evidence="1">
    <location>
        <begin position="124"/>
        <end position="133"/>
    </location>
</feature>
<feature type="compositionally biased region" description="Basic and acidic residues" evidence="1">
    <location>
        <begin position="98"/>
        <end position="123"/>
    </location>
</feature>
<keyword evidence="3" id="KW-1185">Reference proteome</keyword>
<protein>
    <submittedName>
        <fullName evidence="2">Uncharacterized protein</fullName>
    </submittedName>
</protein>
<proteinExistence type="predicted"/>
<dbReference type="EMBL" id="JAJSOF020000003">
    <property type="protein sequence ID" value="KAJ4448652.1"/>
    <property type="molecule type" value="Genomic_DNA"/>
</dbReference>
<feature type="region of interest" description="Disordered" evidence="1">
    <location>
        <begin position="1"/>
        <end position="29"/>
    </location>
</feature>
<sequence>MAGLCEGGSEPPGSLKANAGEMSPGSSTESYPAFAHIGLRVNPGKNLNQTLLLLALVLFIAYHEVRAGPKPKEDKHGEKKRGDENRNRDDDENDNHDDDERKLHDKGNDVRYKDKPDGHEGSKKKDKHHKKGPHSKEEHDELHQSKEHQPKESKNEGNRGKESHEKEHEDQCTCSGHQEHSFKDERNHYCNEHPTERCRTMYEDITMEEKITLQYILQFLVYQQDGATKDFMFNNTLIPIDFVRTLTQLYGEKIDEINAETLWDIVELYIMAAEDISSDEYKDYNITKEDFVLLQYILNYLRQYGGNSRVKVVYHGQEIPIKYIKENLNAENATINEILQVINKYVENNISTPNKTFPLNKEPSIVQTYYLETVLSFMKTQGENTMFNFTFDGYEIPSKYIFSYLKSHNKDIENTTTKDMWTAITDYIKKLRIQVSSTTQPPRENEEKLFNNFLRILQDPDDVQYSYIFYRGHNIPANTIVVELHIPYDPANKKYDTRNLTEQEFIEVLNLLIQQLKTGETTPTQTPNQDELLFNNFLRILEDSDAVQYSYIFYRGHNIPANTIVVELHIPYDPANKKYNR</sequence>
<evidence type="ECO:0000313" key="2">
    <source>
        <dbReference type="EMBL" id="KAJ4448652.1"/>
    </source>
</evidence>
<feature type="region of interest" description="Disordered" evidence="1">
    <location>
        <begin position="68"/>
        <end position="178"/>
    </location>
</feature>
<feature type="compositionally biased region" description="Basic and acidic residues" evidence="1">
    <location>
        <begin position="68"/>
        <end position="89"/>
    </location>
</feature>
<evidence type="ECO:0000256" key="1">
    <source>
        <dbReference type="SAM" id="MobiDB-lite"/>
    </source>
</evidence>